<gene>
    <name evidence="2" type="ORF">C8A05DRAFT_48132</name>
</gene>
<organism evidence="2 3">
    <name type="scientific">Staphylotrichum tortipilum</name>
    <dbReference type="NCBI Taxonomy" id="2831512"/>
    <lineage>
        <taxon>Eukaryota</taxon>
        <taxon>Fungi</taxon>
        <taxon>Dikarya</taxon>
        <taxon>Ascomycota</taxon>
        <taxon>Pezizomycotina</taxon>
        <taxon>Sordariomycetes</taxon>
        <taxon>Sordariomycetidae</taxon>
        <taxon>Sordariales</taxon>
        <taxon>Chaetomiaceae</taxon>
        <taxon>Staphylotrichum</taxon>
    </lineage>
</organism>
<evidence type="ECO:0000313" key="2">
    <source>
        <dbReference type="EMBL" id="KAK3897132.1"/>
    </source>
</evidence>
<feature type="transmembrane region" description="Helical" evidence="1">
    <location>
        <begin position="118"/>
        <end position="142"/>
    </location>
</feature>
<dbReference type="Proteomes" id="UP001303889">
    <property type="component" value="Unassembled WGS sequence"/>
</dbReference>
<comment type="caution">
    <text evidence="2">The sequence shown here is derived from an EMBL/GenBank/DDBJ whole genome shotgun (WGS) entry which is preliminary data.</text>
</comment>
<reference evidence="2" key="2">
    <citation type="submission" date="2023-05" db="EMBL/GenBank/DDBJ databases">
        <authorList>
            <consortium name="Lawrence Berkeley National Laboratory"/>
            <person name="Steindorff A."/>
            <person name="Hensen N."/>
            <person name="Bonometti L."/>
            <person name="Westerberg I."/>
            <person name="Brannstrom I.O."/>
            <person name="Guillou S."/>
            <person name="Cros-Aarteil S."/>
            <person name="Calhoun S."/>
            <person name="Haridas S."/>
            <person name="Kuo A."/>
            <person name="Mondo S."/>
            <person name="Pangilinan J."/>
            <person name="Riley R."/>
            <person name="Labutti K."/>
            <person name="Andreopoulos B."/>
            <person name="Lipzen A."/>
            <person name="Chen C."/>
            <person name="Yanf M."/>
            <person name="Daum C."/>
            <person name="Ng V."/>
            <person name="Clum A."/>
            <person name="Ohm R."/>
            <person name="Martin F."/>
            <person name="Silar P."/>
            <person name="Natvig D."/>
            <person name="Lalanne C."/>
            <person name="Gautier V."/>
            <person name="Ament-Velasquez S.L."/>
            <person name="Kruys A."/>
            <person name="Hutchinson M.I."/>
            <person name="Powell A.J."/>
            <person name="Barry K."/>
            <person name="Miller A.N."/>
            <person name="Grigoriev I.V."/>
            <person name="Debuchy R."/>
            <person name="Gladieux P."/>
            <person name="Thoren M.H."/>
            <person name="Johannesson H."/>
        </authorList>
    </citation>
    <scope>NUCLEOTIDE SEQUENCE</scope>
    <source>
        <strain evidence="2">CBS 103.79</strain>
    </source>
</reference>
<evidence type="ECO:0000313" key="3">
    <source>
        <dbReference type="Proteomes" id="UP001303889"/>
    </source>
</evidence>
<sequence length="143" mass="15864">MMPENTRSSDACVINAFKFLDKARTDGDNILSRLAYIQLAQVFESLKQIIASDRLNGQLSVRRPGYGNASVAADIFIEAQEHIDTSRDEVKQVSLHARRWRTLAGPSPIVTARPVTPIFIIIYSEVAEGLACVLFVILLTALY</sequence>
<reference evidence="2" key="1">
    <citation type="journal article" date="2023" name="Mol. Phylogenet. Evol.">
        <title>Genome-scale phylogeny and comparative genomics of the fungal order Sordariales.</title>
        <authorList>
            <person name="Hensen N."/>
            <person name="Bonometti L."/>
            <person name="Westerberg I."/>
            <person name="Brannstrom I.O."/>
            <person name="Guillou S."/>
            <person name="Cros-Aarteil S."/>
            <person name="Calhoun S."/>
            <person name="Haridas S."/>
            <person name="Kuo A."/>
            <person name="Mondo S."/>
            <person name="Pangilinan J."/>
            <person name="Riley R."/>
            <person name="LaButti K."/>
            <person name="Andreopoulos B."/>
            <person name="Lipzen A."/>
            <person name="Chen C."/>
            <person name="Yan M."/>
            <person name="Daum C."/>
            <person name="Ng V."/>
            <person name="Clum A."/>
            <person name="Steindorff A."/>
            <person name="Ohm R.A."/>
            <person name="Martin F."/>
            <person name="Silar P."/>
            <person name="Natvig D.O."/>
            <person name="Lalanne C."/>
            <person name="Gautier V."/>
            <person name="Ament-Velasquez S.L."/>
            <person name="Kruys A."/>
            <person name="Hutchinson M.I."/>
            <person name="Powell A.J."/>
            <person name="Barry K."/>
            <person name="Miller A.N."/>
            <person name="Grigoriev I.V."/>
            <person name="Debuchy R."/>
            <person name="Gladieux P."/>
            <person name="Hiltunen Thoren M."/>
            <person name="Johannesson H."/>
        </authorList>
    </citation>
    <scope>NUCLEOTIDE SEQUENCE</scope>
    <source>
        <strain evidence="2">CBS 103.79</strain>
    </source>
</reference>
<dbReference type="EMBL" id="MU856262">
    <property type="protein sequence ID" value="KAK3897132.1"/>
    <property type="molecule type" value="Genomic_DNA"/>
</dbReference>
<protein>
    <submittedName>
        <fullName evidence="2">Uncharacterized protein</fullName>
    </submittedName>
</protein>
<evidence type="ECO:0000256" key="1">
    <source>
        <dbReference type="SAM" id="Phobius"/>
    </source>
</evidence>
<name>A0AAN6MB30_9PEZI</name>
<keyword evidence="1" id="KW-1133">Transmembrane helix</keyword>
<keyword evidence="3" id="KW-1185">Reference proteome</keyword>
<dbReference type="AlphaFoldDB" id="A0AAN6MB30"/>
<keyword evidence="1" id="KW-0812">Transmembrane</keyword>
<accession>A0AAN6MB30</accession>
<proteinExistence type="predicted"/>
<keyword evidence="1" id="KW-0472">Membrane</keyword>